<protein>
    <submittedName>
        <fullName evidence="1">Uncharacterized protein</fullName>
    </submittedName>
</protein>
<dbReference type="AlphaFoldDB" id="A0A7Z0RKG3"/>
<sequence length="108" mass="11629">MTLRAEASGRRLSDTDAALVKGMGARNDRHHDIAAWFGVNQGRIAEVLSGKKFQQVAAAPEHQLPPPGPYSSGRAAHHSLVALEEAKSALELALQNIDLALKEVKKLK</sequence>
<dbReference type="EMBL" id="JACCPJ010000002">
    <property type="protein sequence ID" value="NZD61810.1"/>
    <property type="molecule type" value="Genomic_DNA"/>
</dbReference>
<reference evidence="1 2" key="1">
    <citation type="submission" date="2020-07" db="EMBL/GenBank/DDBJ databases">
        <authorList>
            <person name="Sun Q."/>
        </authorList>
    </citation>
    <scope>NUCLEOTIDE SEQUENCE [LARGE SCALE GENOMIC DNA]</scope>
    <source>
        <strain evidence="1 2">WYCCWR 11290</strain>
    </source>
</reference>
<comment type="caution">
    <text evidence="1">The sequence shown here is derived from an EMBL/GenBank/DDBJ whole genome shotgun (WGS) entry which is preliminary data.</text>
</comment>
<name>A0A7Z0RKG3_9HYPH</name>
<accession>A0A7Z0RKG3</accession>
<gene>
    <name evidence="1" type="ORF">HX900_11880</name>
</gene>
<proteinExistence type="predicted"/>
<evidence type="ECO:0000313" key="1">
    <source>
        <dbReference type="EMBL" id="NZD61810.1"/>
    </source>
</evidence>
<evidence type="ECO:0000313" key="2">
    <source>
        <dbReference type="Proteomes" id="UP000532162"/>
    </source>
</evidence>
<organism evidence="1 2">
    <name type="scientific">Rhizobium changzhiense</name>
    <dbReference type="NCBI Taxonomy" id="2692317"/>
    <lineage>
        <taxon>Bacteria</taxon>
        <taxon>Pseudomonadati</taxon>
        <taxon>Pseudomonadota</taxon>
        <taxon>Alphaproteobacteria</taxon>
        <taxon>Hyphomicrobiales</taxon>
        <taxon>Rhizobiaceae</taxon>
        <taxon>Rhizobium/Agrobacterium group</taxon>
        <taxon>Rhizobium</taxon>
    </lineage>
</organism>
<dbReference type="Proteomes" id="UP000532162">
    <property type="component" value="Unassembled WGS sequence"/>
</dbReference>
<dbReference type="RefSeq" id="WP_180694585.1">
    <property type="nucleotide sequence ID" value="NZ_JACCPJ010000002.1"/>
</dbReference>